<dbReference type="SUPFAM" id="SSF57903">
    <property type="entry name" value="FYVE/PHD zinc finger"/>
    <property type="match status" value="1"/>
</dbReference>
<feature type="compositionally biased region" description="Basic and acidic residues" evidence="10">
    <location>
        <begin position="2299"/>
        <end position="2315"/>
    </location>
</feature>
<sequence length="2553" mass="283153">MVIPKSGSILRGPGKFCLEMEGDGDEANNRSGRKLPVGSSSSKAVSFPTTDNLPPAGNDSDTAFPTLQGELLDTPREFTIHSADLSTVNRRGIHQHDPRMFMNDIDSPVHSSPMFGTNSPPINGDELLLAGMAANHASPDAAAMSPPAVANQNPTPTNHAAEATITKESPTNLVALAVNSAAAEIANVNLASSSSSSDEESGDDSGEDTETECEDDVGKQPSEHSMSASKLFHNNETPRNEHPDKTQQEYMYTSSKVASVGTHAMEKQFEKSEVSPMFAFDIGNHHDDNSQDYVQTQLDNDDDAEAVAVPIDMDPEAEVVEDTNPDDDENNTQPSPKKKRGRPRKAASTGKKNKIEQQKQDPTVKKKRGRPKGSKNKKRPRNVSETTSTSEQDPVDCDKQDESGEIQDVPCIETTTQQPAKKKRGRKPKNSVTKRRGRPPKDKPGDDVKQAPKRRGRPRKKVVDVVPTYIGDDDDDGDTDDVSYVDGGTAPTGNVRKGVLKKGIKKRKKDPPQHTSEEVATMPYAKETDRAIVTTEKMRDEEDATTEAAETSLTEATFFESAALDQGMTPVDMTAKQKTPASTRRGRVTRSASSRKPAQCNFKSPNEEMLLEAAAKLKYPSESPSRTSRTSNQPLQDTSTHVSHSSGESQAGNASIQCNESNNDLPMSDSTQNGVLDDRPERIVNPLTDFTLAVSEEAASLPPDSADLALAMDIEFPKPDTFPIAYVARNLGFDMPLLDVDAEELPSIKEGSQFHRRRDDNIQSIPTLGTAFPTWEAQRYATGKNALGDDKDPLYNLLMNKNWNEQEEFPTDWIRIKEKDATHIASRCVEVFQQHGLLGADMDVKKVVPTKQSGRGKMWAFKDLKKDLTYRFWVESSQAESGTATGVFIEDHRRFKDKDYMIERSDRFYDTMLLVLTYAIMLDHARECKARYANLIVQKSMVDIITTLFRMEKVGHTKQQARMVCDLSKCSTKYAALVLQKKYREPPLQSPPKTERMFVALSSRPLDEVKSNCSVFTGAMNGARQAFVGLRVNLHGSTVHFTDAEGNEDRLVDTSDCSQDLSWNLLKSFRVRSQTVSAVETAQSSRPDEDEVLDLLRRKQKELADLENSLEPQCHCLLSKLVEERRAHEERKKERQERDREIMELYKRTLNRKDVAAAYKQLNDDMEAVCMVCNDGSVTHKNRIVFCDDCDLAVHQHCYGIDRVPEKKWFCSLCTAKRNGWRLPEEGLPSCSFCPCSGRKLGGYHHVATRTQDQKASTKWVHALCAKWQGIIPIRDKESGCSIYIAHSDFVAKYRREGTTCCLCRSDRGAFVRCKVFGCNNHVHVSCASQSQQCNMIHGERARGQAAMCDPWTLTCPEHSDIAAQGKGVSLNELIEQAQLYESRAQNAAFDRFGTPAKTRRRSTPKSHSFASLSSQKQKEMLCDSNGEQAFLQEMQSCLAGARCDVCDVDYGEELQRCLSCRALLCQYCTETSESNYLQTEGFRCGGCNFMAKQAKETKSPTNPQCSVCFQKHGWLRKAKADPMPNKLKTLKKKGFEGTLFAKELWCHTLCARMFLSLEKQDTKDGEVDLSLAILSNGKNFILPAKVCNLCGNSGGMKDPCNNNRCRQPGRGRRGPFYFHATCARQAGFTARPRDIQTYKNFELYCFRHSVTTNSLRAKIEDLLDTETSRVVDYGSEEPLTNAFASTILRASIEILRILGWSWAWEEWWVKWNYNWEPFIAEYKVREGKKEEDLTDEEKRIFHSTEESRLADAKQCSLASFGAALRNRNYDVPDGFDNESFERALRAVLKTPSVVGPLRNDLFNELEFLVEWLGRAYRSKSRDLGFGDHKIECGDASFLFESTRANKLPKFELGNRPLPGRIEPAARAVRRVQDTPADQPKVSLEKSPQVCNERLSSKMPSKDDPSIDVQQACSAMVQVSAVTSKKPESEKRTTKAAEGDACTPRPDDQFEAMPESCPKLASAEKASPSQCMENSEGTEIAESTEKAAGREAQPSPTEPSPTNIPRSSPSEPSELQQNMEHDDGATTETEATFQLDLGKKAVIFPVSNGGKQIPRRRPRTNDHDVSKSKARGLPVSKKKRTREETDEAPSAEKVAKRLAGGQDGTPSVYSNEHDGAKAAALEAPEDLNSSAKKRSLAQLECGEDPQIATKIEHGHTAGQQHNDDAEEEEVEESDQDDDSSDESEASVKTYNTCRSRKSYLQIATAKPKTTLAASLVAENSGKKLVGFASGAPSSQEANESGTPAMNPLSSERMATIASPAMRSMGSKRDKRPAQVQSPAAASRASLRPRKQKPMASFKPRMEDKPENTELKDVVKRGSVVADENHDETQAGLKHGVSFEFADDDDDEDEADQFKIGVPGNGVLSEETDNIGVKGAGVPAEEPENDEGELKLGMKGNSVIVNEHDEDEIYDEGATHTGRNIAGNSDAVSVLTACTHFPSTPNKGAFDQKNVDEQVKQAQEDGFDGSDVKPEHLAGSRGNHMPMVCRNFPRRSCLQCKEKNQHGCAECFLVAFERNYDVHVDRSDLPLYLRNKTIPICLKCFDEWHKEGMGMKAS</sequence>
<feature type="coiled-coil region" evidence="9">
    <location>
        <begin position="1089"/>
        <end position="1139"/>
    </location>
</feature>
<dbReference type="OrthoDB" id="20839at2759"/>
<feature type="region of interest" description="Disordered" evidence="10">
    <location>
        <begin position="618"/>
        <end position="681"/>
    </location>
</feature>
<keyword evidence="2" id="KW-0964">Secreted</keyword>
<dbReference type="PRINTS" id="PR00929">
    <property type="entry name" value="ATHOOK"/>
</dbReference>
<keyword evidence="5" id="KW-0611">Plant defense</keyword>
<feature type="compositionally biased region" description="Basic and acidic residues" evidence="10">
    <location>
        <begin position="353"/>
        <end position="364"/>
    </location>
</feature>
<feature type="compositionally biased region" description="Basic residues" evidence="10">
    <location>
        <begin position="336"/>
        <end position="345"/>
    </location>
</feature>
<feature type="compositionally biased region" description="Acidic residues" evidence="10">
    <location>
        <begin position="471"/>
        <end position="483"/>
    </location>
</feature>
<dbReference type="InterPro" id="IPR050701">
    <property type="entry name" value="Histone_Mod_Regulator"/>
</dbReference>
<keyword evidence="9" id="KW-0175">Coiled coil</keyword>
<dbReference type="Gene3D" id="3.30.40.10">
    <property type="entry name" value="Zinc/RING finger domain, C3HC4 (zinc finger)"/>
    <property type="match status" value="3"/>
</dbReference>
<feature type="compositionally biased region" description="Polar residues" evidence="10">
    <location>
        <begin position="223"/>
        <end position="235"/>
    </location>
</feature>
<dbReference type="InterPro" id="IPR001010">
    <property type="entry name" value="Thionin"/>
</dbReference>
<dbReference type="InterPro" id="IPR019786">
    <property type="entry name" value="Zinc_finger_PHD-type_CS"/>
</dbReference>
<dbReference type="SMART" id="SM00249">
    <property type="entry name" value="PHD"/>
    <property type="match status" value="4"/>
</dbReference>
<feature type="domain" description="PHD-type" evidence="11">
    <location>
        <begin position="1167"/>
        <end position="1217"/>
    </location>
</feature>
<dbReference type="InterPro" id="IPR013083">
    <property type="entry name" value="Znf_RING/FYVE/PHD"/>
</dbReference>
<dbReference type="GO" id="GO:0003677">
    <property type="term" value="F:DNA binding"/>
    <property type="evidence" value="ECO:0007669"/>
    <property type="project" value="InterPro"/>
</dbReference>
<feature type="region of interest" description="Disordered" evidence="10">
    <location>
        <begin position="138"/>
        <end position="158"/>
    </location>
</feature>
<feature type="compositionally biased region" description="Basic residues" evidence="10">
    <location>
        <begin position="498"/>
        <end position="509"/>
    </location>
</feature>
<evidence type="ECO:0000256" key="2">
    <source>
        <dbReference type="ARBA" id="ARBA00022525"/>
    </source>
</evidence>
<evidence type="ECO:0000313" key="13">
    <source>
        <dbReference type="Proteomes" id="UP001153069"/>
    </source>
</evidence>
<proteinExistence type="predicted"/>
<keyword evidence="4 8" id="KW-0863">Zinc-finger</keyword>
<feature type="region of interest" description="Disordered" evidence="10">
    <location>
        <begin position="2225"/>
        <end position="2368"/>
    </location>
</feature>
<dbReference type="PROSITE" id="PS01359">
    <property type="entry name" value="ZF_PHD_1"/>
    <property type="match status" value="1"/>
</dbReference>
<dbReference type="EMBL" id="CAICTM010000676">
    <property type="protein sequence ID" value="CAB9514838.1"/>
    <property type="molecule type" value="Genomic_DNA"/>
</dbReference>
<evidence type="ECO:0000256" key="3">
    <source>
        <dbReference type="ARBA" id="ARBA00022723"/>
    </source>
</evidence>
<feature type="compositionally biased region" description="Basic residues" evidence="10">
    <location>
        <begin position="420"/>
        <end position="438"/>
    </location>
</feature>
<feature type="compositionally biased region" description="Acidic residues" evidence="10">
    <location>
        <begin position="197"/>
        <end position="215"/>
    </location>
</feature>
<dbReference type="SMART" id="SM00384">
    <property type="entry name" value="AT_hook"/>
    <property type="match status" value="5"/>
</dbReference>
<accession>A0A9N8HH29</accession>
<dbReference type="InterPro" id="IPR017956">
    <property type="entry name" value="AT_hook_DNA-bd_motif"/>
</dbReference>
<feature type="compositionally biased region" description="Polar residues" evidence="10">
    <location>
        <begin position="2000"/>
        <end position="2018"/>
    </location>
</feature>
<evidence type="ECO:0000256" key="7">
    <source>
        <dbReference type="ARBA" id="ARBA00023157"/>
    </source>
</evidence>
<evidence type="ECO:0000313" key="12">
    <source>
        <dbReference type="EMBL" id="CAB9514838.1"/>
    </source>
</evidence>
<dbReference type="CDD" id="cd15571">
    <property type="entry name" value="ePHD"/>
    <property type="match status" value="1"/>
</dbReference>
<feature type="compositionally biased region" description="Polar residues" evidence="10">
    <location>
        <begin position="38"/>
        <end position="52"/>
    </location>
</feature>
<feature type="region of interest" description="Disordered" evidence="10">
    <location>
        <begin position="190"/>
        <end position="268"/>
    </location>
</feature>
<dbReference type="InterPro" id="IPR011011">
    <property type="entry name" value="Znf_FYVE_PHD"/>
</dbReference>
<feature type="region of interest" description="Disordered" evidence="10">
    <location>
        <begin position="1"/>
        <end position="64"/>
    </location>
</feature>
<dbReference type="Pfam" id="PF13831">
    <property type="entry name" value="PHD_2"/>
    <property type="match status" value="1"/>
</dbReference>
<name>A0A9N8HH29_9STRA</name>
<feature type="region of interest" description="Disordered" evidence="10">
    <location>
        <begin position="1872"/>
        <end position="1906"/>
    </location>
</feature>
<feature type="region of interest" description="Disordered" evidence="10">
    <location>
        <begin position="1394"/>
        <end position="1413"/>
    </location>
</feature>
<dbReference type="PANTHER" id="PTHR13793:SF107">
    <property type="entry name" value="BROMODOMAIN-CONTAINING PROTEIN HOMOLOG"/>
    <property type="match status" value="1"/>
</dbReference>
<evidence type="ECO:0000256" key="9">
    <source>
        <dbReference type="SAM" id="Coils"/>
    </source>
</evidence>
<evidence type="ECO:0000256" key="5">
    <source>
        <dbReference type="ARBA" id="ARBA00022821"/>
    </source>
</evidence>
<dbReference type="GO" id="GO:0008270">
    <property type="term" value="F:zinc ion binding"/>
    <property type="evidence" value="ECO:0007669"/>
    <property type="project" value="UniProtKB-KW"/>
</dbReference>
<dbReference type="PROSITE" id="PS50016">
    <property type="entry name" value="ZF_PHD_2"/>
    <property type="match status" value="1"/>
</dbReference>
<feature type="compositionally biased region" description="Acidic residues" evidence="10">
    <location>
        <begin position="2340"/>
        <end position="2350"/>
    </location>
</feature>
<dbReference type="Proteomes" id="UP001153069">
    <property type="component" value="Unassembled WGS sequence"/>
</dbReference>
<dbReference type="CDD" id="cd15492">
    <property type="entry name" value="PHD_BRPF_JADE_like"/>
    <property type="match status" value="1"/>
</dbReference>
<evidence type="ECO:0000256" key="4">
    <source>
        <dbReference type="ARBA" id="ARBA00022771"/>
    </source>
</evidence>
<feature type="region of interest" description="Disordered" evidence="10">
    <location>
        <begin position="298"/>
        <end position="526"/>
    </location>
</feature>
<organism evidence="12 13">
    <name type="scientific">Seminavis robusta</name>
    <dbReference type="NCBI Taxonomy" id="568900"/>
    <lineage>
        <taxon>Eukaryota</taxon>
        <taxon>Sar</taxon>
        <taxon>Stramenopiles</taxon>
        <taxon>Ochrophyta</taxon>
        <taxon>Bacillariophyta</taxon>
        <taxon>Bacillariophyceae</taxon>
        <taxon>Bacillariophycidae</taxon>
        <taxon>Naviculales</taxon>
        <taxon>Naviculaceae</taxon>
        <taxon>Seminavis</taxon>
    </lineage>
</organism>
<feature type="compositionally biased region" description="Basic residues" evidence="10">
    <location>
        <begin position="451"/>
        <end position="460"/>
    </location>
</feature>
<feature type="compositionally biased region" description="Polar residues" evidence="10">
    <location>
        <begin position="632"/>
        <end position="674"/>
    </location>
</feature>
<feature type="compositionally biased region" description="Polar residues" evidence="10">
    <location>
        <begin position="2231"/>
        <end position="2249"/>
    </location>
</feature>
<feature type="compositionally biased region" description="Polar residues" evidence="10">
    <location>
        <begin position="248"/>
        <end position="257"/>
    </location>
</feature>
<dbReference type="GO" id="GO:0006952">
    <property type="term" value="P:defense response"/>
    <property type="evidence" value="ECO:0007669"/>
    <property type="project" value="UniProtKB-KW"/>
</dbReference>
<dbReference type="InterPro" id="IPR001965">
    <property type="entry name" value="Znf_PHD"/>
</dbReference>
<feature type="compositionally biased region" description="Polar residues" evidence="10">
    <location>
        <begin position="383"/>
        <end position="392"/>
    </location>
</feature>
<keyword evidence="3" id="KW-0479">Metal-binding</keyword>
<dbReference type="Pfam" id="PF13832">
    <property type="entry name" value="zf-HC5HC2H_2"/>
    <property type="match status" value="1"/>
</dbReference>
<evidence type="ECO:0000256" key="6">
    <source>
        <dbReference type="ARBA" id="ARBA00022833"/>
    </source>
</evidence>
<keyword evidence="7" id="KW-1015">Disulfide bond</keyword>
<feature type="compositionally biased region" description="Polar residues" evidence="10">
    <location>
        <begin position="590"/>
        <end position="604"/>
    </location>
</feature>
<dbReference type="GO" id="GO:0006357">
    <property type="term" value="P:regulation of transcription by RNA polymerase II"/>
    <property type="evidence" value="ECO:0007669"/>
    <property type="project" value="TreeGrafter"/>
</dbReference>
<comment type="subcellular location">
    <subcellularLocation>
        <location evidence="1">Secreted</location>
    </subcellularLocation>
</comment>
<feature type="region of interest" description="Disordered" evidence="10">
    <location>
        <begin position="1920"/>
        <end position="2200"/>
    </location>
</feature>
<keyword evidence="13" id="KW-1185">Reference proteome</keyword>
<feature type="compositionally biased region" description="Basic and acidic residues" evidence="10">
    <location>
        <begin position="439"/>
        <end position="450"/>
    </location>
</feature>
<feature type="compositionally biased region" description="Basic and acidic residues" evidence="10">
    <location>
        <begin position="1925"/>
        <end position="1938"/>
    </location>
</feature>
<dbReference type="PANTHER" id="PTHR13793">
    <property type="entry name" value="PHD FINGER PROTEINS"/>
    <property type="match status" value="1"/>
</dbReference>
<feature type="compositionally biased region" description="Polar residues" evidence="10">
    <location>
        <begin position="1967"/>
        <end position="1977"/>
    </location>
</feature>
<comment type="caution">
    <text evidence="12">The sequence shown here is derived from an EMBL/GenBank/DDBJ whole genome shotgun (WGS) entry which is preliminary data.</text>
</comment>
<evidence type="ECO:0000256" key="8">
    <source>
        <dbReference type="PROSITE-ProRule" id="PRU00146"/>
    </source>
</evidence>
<feature type="compositionally biased region" description="Acidic residues" evidence="10">
    <location>
        <begin position="313"/>
        <end position="330"/>
    </location>
</feature>
<feature type="compositionally biased region" description="Low complexity" evidence="10">
    <location>
        <begin position="138"/>
        <end position="150"/>
    </location>
</feature>
<keyword evidence="6" id="KW-0862">Zinc</keyword>
<dbReference type="GO" id="GO:0005576">
    <property type="term" value="C:extracellular region"/>
    <property type="evidence" value="ECO:0007669"/>
    <property type="project" value="UniProtKB-SubCell"/>
</dbReference>
<dbReference type="InterPro" id="IPR019787">
    <property type="entry name" value="Znf_PHD-finger"/>
</dbReference>
<feature type="compositionally biased region" description="Basic and acidic residues" evidence="10">
    <location>
        <begin position="236"/>
        <end position="247"/>
    </location>
</feature>
<evidence type="ECO:0000256" key="10">
    <source>
        <dbReference type="SAM" id="MobiDB-lite"/>
    </source>
</evidence>
<feature type="region of interest" description="Disordered" evidence="10">
    <location>
        <begin position="560"/>
        <end position="606"/>
    </location>
</feature>
<feature type="compositionally biased region" description="Basic residues" evidence="10">
    <location>
        <begin position="365"/>
        <end position="381"/>
    </location>
</feature>
<evidence type="ECO:0000259" key="11">
    <source>
        <dbReference type="PROSITE" id="PS50016"/>
    </source>
</evidence>
<gene>
    <name evidence="12" type="ORF">SEMRO_677_G185870.1</name>
</gene>
<reference evidence="12" key="1">
    <citation type="submission" date="2020-06" db="EMBL/GenBank/DDBJ databases">
        <authorList>
            <consortium name="Plant Systems Biology data submission"/>
        </authorList>
    </citation>
    <scope>NUCLEOTIDE SEQUENCE</scope>
    <source>
        <strain evidence="12">D6</strain>
    </source>
</reference>
<protein>
    <submittedName>
        <fullName evidence="12">Protein Jade</fullName>
    </submittedName>
</protein>
<feature type="compositionally biased region" description="Low complexity" evidence="10">
    <location>
        <begin position="620"/>
        <end position="631"/>
    </location>
</feature>
<feature type="compositionally biased region" description="Acidic residues" evidence="10">
    <location>
        <begin position="2164"/>
        <end position="2184"/>
    </location>
</feature>
<dbReference type="PROSITE" id="PS00271">
    <property type="entry name" value="THIONIN"/>
    <property type="match status" value="1"/>
</dbReference>
<evidence type="ECO:0000256" key="1">
    <source>
        <dbReference type="ARBA" id="ARBA00004613"/>
    </source>
</evidence>